<evidence type="ECO:0000256" key="3">
    <source>
        <dbReference type="ARBA" id="ARBA00023125"/>
    </source>
</evidence>
<evidence type="ECO:0000256" key="1">
    <source>
        <dbReference type="ARBA" id="ARBA00022515"/>
    </source>
</evidence>
<dbReference type="AlphaFoldDB" id="A0A916J2D1"/>
<comment type="caution">
    <text evidence="5">The sequence shown here is derived from an EMBL/GenBank/DDBJ whole genome shotgun (WGS) entry which is preliminary data.</text>
</comment>
<comment type="subunit">
    <text evidence="4">Homodimer. Interacts with PriA and DnaT. Component of the replication restart primosome. Primosome assembly occurs via a 'hand-off' mechanism. PriA binds to replication forks, subsequently PriB then DnaT bind; DnaT then displaces ssDNA to generate the helicase loading substrate.</text>
</comment>
<dbReference type="InterPro" id="IPR023646">
    <property type="entry name" value="Prisomal_replication_PriB"/>
</dbReference>
<keyword evidence="3 4" id="KW-0238">DNA-binding</keyword>
<sequence>MLRRRWRQRKPRRLLLAEDKLAHAGNEVLLAGRLLERGAMRYTPAGIPVIEFRLAHASEQIEAGQSRQVECEMPCMALGQMAQLMADSKPGDGLTTKGFLAARSRNSRTLVLHVTQIEFLEGNENGFQT</sequence>
<comment type="similarity">
    <text evidence="4">Belongs to the PriB family.</text>
</comment>
<dbReference type="InterPro" id="IPR012340">
    <property type="entry name" value="NA-bd_OB-fold"/>
</dbReference>
<reference evidence="5" key="1">
    <citation type="submission" date="2021-04" db="EMBL/GenBank/DDBJ databases">
        <authorList>
            <person name="Hornung B."/>
        </authorList>
    </citation>
    <scope>NUCLEOTIDE SEQUENCE</scope>
    <source>
        <strain evidence="5">G5G6</strain>
    </source>
</reference>
<dbReference type="SUPFAM" id="SSF50249">
    <property type="entry name" value="Nucleic acid-binding proteins"/>
    <property type="match status" value="1"/>
</dbReference>
<evidence type="ECO:0000313" key="6">
    <source>
        <dbReference type="Proteomes" id="UP000742786"/>
    </source>
</evidence>
<name>A0A916J2D1_9PROT</name>
<organism evidence="5 6">
    <name type="scientific">Georgfuchsia toluolica</name>
    <dbReference type="NCBI Taxonomy" id="424218"/>
    <lineage>
        <taxon>Bacteria</taxon>
        <taxon>Pseudomonadati</taxon>
        <taxon>Pseudomonadota</taxon>
        <taxon>Betaproteobacteria</taxon>
        <taxon>Nitrosomonadales</taxon>
        <taxon>Sterolibacteriaceae</taxon>
        <taxon>Georgfuchsia</taxon>
    </lineage>
</organism>
<dbReference type="GO" id="GO:0006269">
    <property type="term" value="P:DNA replication, synthesis of primer"/>
    <property type="evidence" value="ECO:0007669"/>
    <property type="project" value="UniProtKB-KW"/>
</dbReference>
<dbReference type="GO" id="GO:0003697">
    <property type="term" value="F:single-stranded DNA binding"/>
    <property type="evidence" value="ECO:0007669"/>
    <property type="project" value="UniProtKB-UniRule"/>
</dbReference>
<proteinExistence type="inferred from homology"/>
<dbReference type="InterPro" id="IPR000424">
    <property type="entry name" value="Primosome_PriB/ssb"/>
</dbReference>
<evidence type="ECO:0000256" key="4">
    <source>
        <dbReference type="HAMAP-Rule" id="MF_00720"/>
    </source>
</evidence>
<dbReference type="NCBIfam" id="TIGR04418">
    <property type="entry name" value="PriB_gamma"/>
    <property type="match status" value="1"/>
</dbReference>
<protein>
    <recommendedName>
        <fullName evidence="4">Replication restart protein PriB</fullName>
    </recommendedName>
</protein>
<keyword evidence="2 4" id="KW-0235">DNA replication</keyword>
<dbReference type="PROSITE" id="PS50935">
    <property type="entry name" value="SSB"/>
    <property type="match status" value="1"/>
</dbReference>
<comment type="function">
    <text evidence="4">Involved in the restart of stalled replication forks, which reloads the replicative helicase on sites other than the origin of replication; the PriA-PriB pathway is the major replication restart pathway. During primosome assembly it facilitates complex formation between PriA and DnaT on DNA; stabilizes PriA on DNA. Stimulates the DNA unwinding activity of PriA helicase.</text>
</comment>
<gene>
    <name evidence="4 5" type="primary">priB</name>
    <name evidence="5" type="ORF">GTOL_10438</name>
</gene>
<dbReference type="Gene3D" id="2.40.50.140">
    <property type="entry name" value="Nucleic acid-binding proteins"/>
    <property type="match status" value="1"/>
</dbReference>
<dbReference type="GO" id="GO:1990077">
    <property type="term" value="C:primosome complex"/>
    <property type="evidence" value="ECO:0007669"/>
    <property type="project" value="UniProtKB-UniRule"/>
</dbReference>
<keyword evidence="6" id="KW-1185">Reference proteome</keyword>
<keyword evidence="1 4" id="KW-0639">Primosome</keyword>
<accession>A0A916J2D1</accession>
<dbReference type="Proteomes" id="UP000742786">
    <property type="component" value="Unassembled WGS sequence"/>
</dbReference>
<dbReference type="HAMAP" id="MF_00720">
    <property type="entry name" value="PriB"/>
    <property type="match status" value="1"/>
</dbReference>
<dbReference type="EMBL" id="CAJQUM010000001">
    <property type="protein sequence ID" value="CAG4882556.1"/>
    <property type="molecule type" value="Genomic_DNA"/>
</dbReference>
<dbReference type="Pfam" id="PF22657">
    <property type="entry name" value="SSB_1"/>
    <property type="match status" value="1"/>
</dbReference>
<evidence type="ECO:0000313" key="5">
    <source>
        <dbReference type="EMBL" id="CAG4882556.1"/>
    </source>
</evidence>
<evidence type="ECO:0000256" key="2">
    <source>
        <dbReference type="ARBA" id="ARBA00022705"/>
    </source>
</evidence>